<dbReference type="AlphaFoldDB" id="U3AD46"/>
<evidence type="ECO:0000256" key="3">
    <source>
        <dbReference type="ARBA" id="ARBA00022692"/>
    </source>
</evidence>
<dbReference type="Proteomes" id="UP000016986">
    <property type="component" value="Unassembled WGS sequence"/>
</dbReference>
<evidence type="ECO:0000256" key="8">
    <source>
        <dbReference type="ARBA" id="ARBA00023049"/>
    </source>
</evidence>
<keyword evidence="2 10" id="KW-0645">Protease</keyword>
<feature type="transmembrane region" description="Helical" evidence="11">
    <location>
        <begin position="214"/>
        <end position="232"/>
    </location>
</feature>
<comment type="cofactor">
    <cofactor evidence="10">
        <name>Zn(2+)</name>
        <dbReference type="ChEBI" id="CHEBI:29105"/>
    </cofactor>
    <text evidence="10">Binds 1 zinc ion per subunit.</text>
</comment>
<keyword evidence="9 11" id="KW-0472">Membrane</keyword>
<dbReference type="GO" id="GO:0046872">
    <property type="term" value="F:metal ion binding"/>
    <property type="evidence" value="ECO:0007669"/>
    <property type="project" value="UniProtKB-KW"/>
</dbReference>
<evidence type="ECO:0000256" key="10">
    <source>
        <dbReference type="RuleBase" id="RU003983"/>
    </source>
</evidence>
<evidence type="ECO:0000256" key="7">
    <source>
        <dbReference type="ARBA" id="ARBA00022989"/>
    </source>
</evidence>
<gene>
    <name evidence="13" type="ORF">MBEHAL_1463</name>
</gene>
<protein>
    <submittedName>
        <fullName evidence="13">Peptidase M48, Ste24p</fullName>
    </submittedName>
</protein>
<sequence length="321" mass="34643">MNAMKRPGLRAVMATVGLALLVAYAGAASLAYWALATLWATRPDPTTTLTIVAVAVIGFGYLSYAFGTRRLLAQLDAAPIARERAPDLYERVDALCESMDVALPDLYVGRMAAPNAFALGGVGDGAVVLDRSLFRFLTTSEIEAILAHELAHLESHDSLVQTLAFSIGQTLTGILSVVLFPAVLLTTGLARAWAWTAGRPGAWAETPFGTLRRALDGVIALGLVALTLAVNAHSRSREFAADDRAADVTGDPLALARALRKIERASEPGWSVLSPLYIHSDDEDENPIREWFSTHPSLDERVERLRERAEDGDDGVRVRIE</sequence>
<evidence type="ECO:0000256" key="5">
    <source>
        <dbReference type="ARBA" id="ARBA00022801"/>
    </source>
</evidence>
<evidence type="ECO:0000256" key="1">
    <source>
        <dbReference type="ARBA" id="ARBA00022475"/>
    </source>
</evidence>
<evidence type="ECO:0000313" key="13">
    <source>
        <dbReference type="EMBL" id="GAD52703.1"/>
    </source>
</evidence>
<proteinExistence type="inferred from homology"/>
<keyword evidence="6 10" id="KW-0862">Zinc</keyword>
<feature type="transmembrane region" description="Helical" evidence="11">
    <location>
        <begin position="12"/>
        <end position="35"/>
    </location>
</feature>
<dbReference type="GO" id="GO:0006508">
    <property type="term" value="P:proteolysis"/>
    <property type="evidence" value="ECO:0007669"/>
    <property type="project" value="UniProtKB-KW"/>
</dbReference>
<keyword evidence="1" id="KW-1003">Cell membrane</keyword>
<keyword evidence="8 10" id="KW-0482">Metalloprotease</keyword>
<dbReference type="eggNOG" id="arCOG01331">
    <property type="taxonomic scope" value="Archaea"/>
</dbReference>
<feature type="transmembrane region" description="Helical" evidence="11">
    <location>
        <begin position="171"/>
        <end position="194"/>
    </location>
</feature>
<evidence type="ECO:0000256" key="9">
    <source>
        <dbReference type="ARBA" id="ARBA00023136"/>
    </source>
</evidence>
<keyword evidence="4" id="KW-0479">Metal-binding</keyword>
<feature type="domain" description="Peptidase M48" evidence="12">
    <location>
        <begin position="84"/>
        <end position="308"/>
    </location>
</feature>
<evidence type="ECO:0000256" key="4">
    <source>
        <dbReference type="ARBA" id="ARBA00022723"/>
    </source>
</evidence>
<evidence type="ECO:0000256" key="11">
    <source>
        <dbReference type="SAM" id="Phobius"/>
    </source>
</evidence>
<evidence type="ECO:0000313" key="14">
    <source>
        <dbReference type="Proteomes" id="UP000016986"/>
    </source>
</evidence>
<reference evidence="13 14" key="1">
    <citation type="submission" date="2013-09" db="EMBL/GenBank/DDBJ databases">
        <title>Whole genome sequencing of Halarchaeum acidiphilum strain MH1-52-1.</title>
        <authorList>
            <person name="Shimane Y."/>
            <person name="Minegishi H."/>
            <person name="Nishi S."/>
            <person name="Echigo A."/>
            <person name="Shuto A."/>
            <person name="Konishi M."/>
            <person name="Ito T."/>
            <person name="Ohkuma M."/>
            <person name="Ohta Y."/>
            <person name="Nagano Y."/>
            <person name="Tsubouchi T."/>
            <person name="Mori K."/>
            <person name="Usui K."/>
            <person name="Kamekura M."/>
            <person name="Usami R."/>
            <person name="Takaki Y."/>
            <person name="Hatada Y."/>
        </authorList>
    </citation>
    <scope>NUCLEOTIDE SEQUENCE [LARGE SCALE GENOMIC DNA]</scope>
    <source>
        <strain evidence="13 14">JCM 16109</strain>
    </source>
</reference>
<accession>U3AD46</accession>
<evidence type="ECO:0000259" key="12">
    <source>
        <dbReference type="Pfam" id="PF01435"/>
    </source>
</evidence>
<organism evidence="13 14">
    <name type="scientific">Halarchaeum acidiphilum MH1-52-1</name>
    <dbReference type="NCBI Taxonomy" id="1261545"/>
    <lineage>
        <taxon>Archaea</taxon>
        <taxon>Methanobacteriati</taxon>
        <taxon>Methanobacteriota</taxon>
        <taxon>Stenosarchaea group</taxon>
        <taxon>Halobacteria</taxon>
        <taxon>Halobacteriales</taxon>
        <taxon>Halobacteriaceae</taxon>
    </lineage>
</organism>
<keyword evidence="7 11" id="KW-1133">Transmembrane helix</keyword>
<dbReference type="GO" id="GO:0004222">
    <property type="term" value="F:metalloendopeptidase activity"/>
    <property type="evidence" value="ECO:0007669"/>
    <property type="project" value="InterPro"/>
</dbReference>
<comment type="similarity">
    <text evidence="10">Belongs to the peptidase M48 family.</text>
</comment>
<dbReference type="PANTHER" id="PTHR43221:SF2">
    <property type="entry name" value="PROTEASE HTPX HOMOLOG"/>
    <property type="match status" value="1"/>
</dbReference>
<evidence type="ECO:0000256" key="6">
    <source>
        <dbReference type="ARBA" id="ARBA00022833"/>
    </source>
</evidence>
<keyword evidence="14" id="KW-1185">Reference proteome</keyword>
<keyword evidence="5 10" id="KW-0378">Hydrolase</keyword>
<evidence type="ECO:0000256" key="2">
    <source>
        <dbReference type="ARBA" id="ARBA00022670"/>
    </source>
</evidence>
<dbReference type="InterPro" id="IPR050083">
    <property type="entry name" value="HtpX_protease"/>
</dbReference>
<dbReference type="InterPro" id="IPR001915">
    <property type="entry name" value="Peptidase_M48"/>
</dbReference>
<name>U3AD46_9EURY</name>
<dbReference type="EMBL" id="BATA01000032">
    <property type="protein sequence ID" value="GAD52703.1"/>
    <property type="molecule type" value="Genomic_DNA"/>
</dbReference>
<feature type="transmembrane region" description="Helical" evidence="11">
    <location>
        <begin position="47"/>
        <end position="66"/>
    </location>
</feature>
<dbReference type="Pfam" id="PF01435">
    <property type="entry name" value="Peptidase_M48"/>
    <property type="match status" value="1"/>
</dbReference>
<keyword evidence="3 11" id="KW-0812">Transmembrane</keyword>
<dbReference type="Gene3D" id="3.30.2010.10">
    <property type="entry name" value="Metalloproteases ('zincins'), catalytic domain"/>
    <property type="match status" value="1"/>
</dbReference>
<dbReference type="PANTHER" id="PTHR43221">
    <property type="entry name" value="PROTEASE HTPX"/>
    <property type="match status" value="1"/>
</dbReference>
<comment type="caution">
    <text evidence="13">The sequence shown here is derived from an EMBL/GenBank/DDBJ whole genome shotgun (WGS) entry which is preliminary data.</text>
</comment>